<keyword evidence="1" id="KW-0812">Transmembrane</keyword>
<keyword evidence="3" id="KW-1185">Reference proteome</keyword>
<name>A0A1S2LW82_9BACI</name>
<accession>A0A1S2LW82</accession>
<feature type="transmembrane region" description="Helical" evidence="1">
    <location>
        <begin position="62"/>
        <end position="81"/>
    </location>
</feature>
<dbReference type="OrthoDB" id="2734115at2"/>
<reference evidence="2 3" key="1">
    <citation type="submission" date="2016-10" db="EMBL/GenBank/DDBJ databases">
        <title>Draft genome sequences of four alkaliphilic bacteria belonging to the Anaerobacillus genus.</title>
        <authorList>
            <person name="Bassil N.M."/>
            <person name="Lloyd J.R."/>
        </authorList>
    </citation>
    <scope>NUCLEOTIDE SEQUENCE [LARGE SCALE GENOMIC DNA]</scope>
    <source>
        <strain evidence="2 3">DSM 18345</strain>
    </source>
</reference>
<dbReference type="EMBL" id="MLQR01000003">
    <property type="protein sequence ID" value="OIJ16811.1"/>
    <property type="molecule type" value="Genomic_DNA"/>
</dbReference>
<dbReference type="RefSeq" id="WP_071308502.1">
    <property type="nucleotide sequence ID" value="NZ_MLQR01000003.1"/>
</dbReference>
<evidence type="ECO:0000256" key="1">
    <source>
        <dbReference type="SAM" id="Phobius"/>
    </source>
</evidence>
<evidence type="ECO:0000313" key="3">
    <source>
        <dbReference type="Proteomes" id="UP000179524"/>
    </source>
</evidence>
<organism evidence="2 3">
    <name type="scientific">Anaerobacillus alkalilacustris</name>
    <dbReference type="NCBI Taxonomy" id="393763"/>
    <lineage>
        <taxon>Bacteria</taxon>
        <taxon>Bacillati</taxon>
        <taxon>Bacillota</taxon>
        <taxon>Bacilli</taxon>
        <taxon>Bacillales</taxon>
        <taxon>Bacillaceae</taxon>
        <taxon>Anaerobacillus</taxon>
    </lineage>
</organism>
<gene>
    <name evidence="2" type="ORF">BKP37_04575</name>
</gene>
<dbReference type="AlphaFoldDB" id="A0A1S2LW82"/>
<keyword evidence="1" id="KW-1133">Transmembrane helix</keyword>
<keyword evidence="1" id="KW-0472">Membrane</keyword>
<feature type="transmembrane region" description="Helical" evidence="1">
    <location>
        <begin position="93"/>
        <end position="115"/>
    </location>
</feature>
<sequence length="149" mass="17950">MITFRGDAWKFYCKLRRTKKKGRNLNELKELNELDEIQTFYETIEDRALINIRYRMLKEKKGSGMIPVFVSAIPWLLFIFSKQLQQWLFQEGAYLWVVFIILYVFILLTSVIVHFRENAWAHVHTEMIEDILSKRNGGENHKKKSHSYY</sequence>
<proteinExistence type="predicted"/>
<comment type="caution">
    <text evidence="2">The sequence shown here is derived from an EMBL/GenBank/DDBJ whole genome shotgun (WGS) entry which is preliminary data.</text>
</comment>
<evidence type="ECO:0000313" key="2">
    <source>
        <dbReference type="EMBL" id="OIJ16811.1"/>
    </source>
</evidence>
<protein>
    <submittedName>
        <fullName evidence="2">Uncharacterized protein</fullName>
    </submittedName>
</protein>
<dbReference type="Proteomes" id="UP000179524">
    <property type="component" value="Unassembled WGS sequence"/>
</dbReference>